<dbReference type="AlphaFoldDB" id="A0ABD3NMN4"/>
<organism evidence="3 4">
    <name type="scientific">Stephanodiscus triporus</name>
    <dbReference type="NCBI Taxonomy" id="2934178"/>
    <lineage>
        <taxon>Eukaryota</taxon>
        <taxon>Sar</taxon>
        <taxon>Stramenopiles</taxon>
        <taxon>Ochrophyta</taxon>
        <taxon>Bacillariophyta</taxon>
        <taxon>Coscinodiscophyceae</taxon>
        <taxon>Thalassiosirophycidae</taxon>
        <taxon>Stephanodiscales</taxon>
        <taxon>Stephanodiscaceae</taxon>
        <taxon>Stephanodiscus</taxon>
    </lineage>
</organism>
<gene>
    <name evidence="3" type="ORF">ACHAW5_003560</name>
</gene>
<feature type="transmembrane region" description="Helical" evidence="2">
    <location>
        <begin position="39"/>
        <end position="61"/>
    </location>
</feature>
<accession>A0ABD3NMN4</accession>
<name>A0ABD3NMN4_9STRA</name>
<dbReference type="Proteomes" id="UP001530315">
    <property type="component" value="Unassembled WGS sequence"/>
</dbReference>
<reference evidence="3 4" key="1">
    <citation type="submission" date="2024-10" db="EMBL/GenBank/DDBJ databases">
        <title>Updated reference genomes for cyclostephanoid diatoms.</title>
        <authorList>
            <person name="Roberts W.R."/>
            <person name="Alverson A.J."/>
        </authorList>
    </citation>
    <scope>NUCLEOTIDE SEQUENCE [LARGE SCALE GENOMIC DNA]</scope>
    <source>
        <strain evidence="3 4">AJA276-08</strain>
    </source>
</reference>
<feature type="region of interest" description="Disordered" evidence="1">
    <location>
        <begin position="147"/>
        <end position="166"/>
    </location>
</feature>
<evidence type="ECO:0000313" key="4">
    <source>
        <dbReference type="Proteomes" id="UP001530315"/>
    </source>
</evidence>
<dbReference type="EMBL" id="JALLAZ020001313">
    <property type="protein sequence ID" value="KAL3777107.1"/>
    <property type="molecule type" value="Genomic_DNA"/>
</dbReference>
<evidence type="ECO:0000256" key="1">
    <source>
        <dbReference type="SAM" id="MobiDB-lite"/>
    </source>
</evidence>
<feature type="transmembrane region" description="Helical" evidence="2">
    <location>
        <begin position="93"/>
        <end position="118"/>
    </location>
</feature>
<evidence type="ECO:0000256" key="2">
    <source>
        <dbReference type="SAM" id="Phobius"/>
    </source>
</evidence>
<keyword evidence="2" id="KW-1133">Transmembrane helix</keyword>
<keyword evidence="2" id="KW-0472">Membrane</keyword>
<keyword evidence="4" id="KW-1185">Reference proteome</keyword>
<comment type="caution">
    <text evidence="3">The sequence shown here is derived from an EMBL/GenBank/DDBJ whole genome shotgun (WGS) entry which is preliminary data.</text>
</comment>
<feature type="transmembrane region" description="Helical" evidence="2">
    <location>
        <begin position="12"/>
        <end position="33"/>
    </location>
</feature>
<evidence type="ECO:0008006" key="5">
    <source>
        <dbReference type="Google" id="ProtNLM"/>
    </source>
</evidence>
<evidence type="ECO:0000313" key="3">
    <source>
        <dbReference type="EMBL" id="KAL3777107.1"/>
    </source>
</evidence>
<sequence length="166" mass="18351">MVQYSQLRTATLRSVFAGAYAVNFVAAILELVGNPHVPAYLDALASIIVMVLSLCMLAITVQQPEKLMVYFETTGREFVFSWRMRSFADVTQILFLFAFGLLGQIMAIVTGAFFFLAFSLAQKRPDIFRALFRKYAGDPMEAYEGEGDGGADMSYGEATEPSVARV</sequence>
<protein>
    <recommendedName>
        <fullName evidence="5">Integral membrane protein</fullName>
    </recommendedName>
</protein>
<proteinExistence type="predicted"/>
<keyword evidence="2" id="KW-0812">Transmembrane</keyword>